<reference evidence="4" key="1">
    <citation type="submission" date="2016-11" db="EMBL/GenBank/DDBJ databases">
        <authorList>
            <person name="Varghese N."/>
            <person name="Submissions S."/>
        </authorList>
    </citation>
    <scope>NUCLEOTIDE SEQUENCE [LARGE SCALE GENOMIC DNA]</scope>
    <source>
        <strain evidence="4">DSM 8595</strain>
    </source>
</reference>
<dbReference type="STRING" id="232089.SAMN05443544_1597"/>
<dbReference type="Gene3D" id="2.30.110.10">
    <property type="entry name" value="Electron Transport, Fmn-binding Protein, Chain A"/>
    <property type="match status" value="1"/>
</dbReference>
<feature type="domain" description="Pyridoxamine 5'-phosphate oxidase N-terminal" evidence="2">
    <location>
        <begin position="19"/>
        <end position="150"/>
    </location>
</feature>
<evidence type="ECO:0000256" key="1">
    <source>
        <dbReference type="ARBA" id="ARBA00023002"/>
    </source>
</evidence>
<dbReference type="NCBIfam" id="TIGR03618">
    <property type="entry name" value="Rv1155_F420"/>
    <property type="match status" value="1"/>
</dbReference>
<dbReference type="AlphaFoldDB" id="A0A1N6EZA8"/>
<dbReference type="InterPro" id="IPR052019">
    <property type="entry name" value="F420H2_bilvrd_red/Heme_oxyg"/>
</dbReference>
<dbReference type="GO" id="GO:0005829">
    <property type="term" value="C:cytosol"/>
    <property type="evidence" value="ECO:0007669"/>
    <property type="project" value="TreeGrafter"/>
</dbReference>
<dbReference type="PANTHER" id="PTHR35176">
    <property type="entry name" value="HEME OXYGENASE HI_0854-RELATED"/>
    <property type="match status" value="1"/>
</dbReference>
<keyword evidence="4" id="KW-1185">Reference proteome</keyword>
<evidence type="ECO:0000313" key="4">
    <source>
        <dbReference type="Proteomes" id="UP000184699"/>
    </source>
</evidence>
<dbReference type="RefSeq" id="WP_234980788.1">
    <property type="nucleotide sequence ID" value="NZ_FSRJ01000002.1"/>
</dbReference>
<dbReference type="InterPro" id="IPR012349">
    <property type="entry name" value="Split_barrel_FMN-bd"/>
</dbReference>
<organism evidence="3 4">
    <name type="scientific">Agromyces cerinus subsp. cerinus</name>
    <dbReference type="NCBI Taxonomy" id="232089"/>
    <lineage>
        <taxon>Bacteria</taxon>
        <taxon>Bacillati</taxon>
        <taxon>Actinomycetota</taxon>
        <taxon>Actinomycetes</taxon>
        <taxon>Micrococcales</taxon>
        <taxon>Microbacteriaceae</taxon>
        <taxon>Agromyces</taxon>
    </lineage>
</organism>
<dbReference type="EMBL" id="FSRJ01000002">
    <property type="protein sequence ID" value="SIN88360.1"/>
    <property type="molecule type" value="Genomic_DNA"/>
</dbReference>
<dbReference type="SUPFAM" id="SSF50475">
    <property type="entry name" value="FMN-binding split barrel"/>
    <property type="match status" value="1"/>
</dbReference>
<evidence type="ECO:0000313" key="3">
    <source>
        <dbReference type="EMBL" id="SIN88360.1"/>
    </source>
</evidence>
<dbReference type="GO" id="GO:0016627">
    <property type="term" value="F:oxidoreductase activity, acting on the CH-CH group of donors"/>
    <property type="evidence" value="ECO:0007669"/>
    <property type="project" value="TreeGrafter"/>
</dbReference>
<proteinExistence type="predicted"/>
<dbReference type="InterPro" id="IPR011576">
    <property type="entry name" value="Pyridox_Oxase_N"/>
</dbReference>
<dbReference type="PANTHER" id="PTHR35176:SF6">
    <property type="entry name" value="HEME OXYGENASE HI_0854-RELATED"/>
    <property type="match status" value="1"/>
</dbReference>
<keyword evidence="1" id="KW-0560">Oxidoreductase</keyword>
<evidence type="ECO:0000259" key="2">
    <source>
        <dbReference type="Pfam" id="PF01243"/>
    </source>
</evidence>
<sequence>MPVHLTMTTNAGPVPLTETEASELLAAQRFGVLATLKRDGQPHLATMLYAWDPSERTARFSTTATRLKATHLRRDPRATLHVSGDDPWSYATLEGLAEVSAPTQEPGDDVGRELLGMLAAELRPADPAAFFAEAVAEGRVVVRLTADRVGGTRLAFGD</sequence>
<accession>A0A1N6EZA8</accession>
<gene>
    <name evidence="3" type="ORF">SAMN05443544_1597</name>
</gene>
<dbReference type="InterPro" id="IPR019920">
    <property type="entry name" value="F420-binding_dom_put"/>
</dbReference>
<dbReference type="GO" id="GO:0070967">
    <property type="term" value="F:coenzyme F420 binding"/>
    <property type="evidence" value="ECO:0007669"/>
    <property type="project" value="TreeGrafter"/>
</dbReference>
<name>A0A1N6EZA8_9MICO</name>
<dbReference type="Pfam" id="PF01243">
    <property type="entry name" value="PNPOx_N"/>
    <property type="match status" value="1"/>
</dbReference>
<dbReference type="Proteomes" id="UP000184699">
    <property type="component" value="Unassembled WGS sequence"/>
</dbReference>
<protein>
    <submittedName>
        <fullName evidence="3">PPOX class probable F420-dependent enzyme</fullName>
    </submittedName>
</protein>